<feature type="transmembrane region" description="Helical" evidence="1">
    <location>
        <begin position="6"/>
        <end position="28"/>
    </location>
</feature>
<protein>
    <recommendedName>
        <fullName evidence="4">DUF2939 domain-containing protein</fullName>
    </recommendedName>
</protein>
<reference evidence="3" key="1">
    <citation type="submission" date="2016-09" db="EMBL/GenBank/DDBJ databases">
        <authorList>
            <person name="Varghese N."/>
            <person name="Submissions S."/>
        </authorList>
    </citation>
    <scope>NUCLEOTIDE SEQUENCE [LARGE SCALE GENOMIC DNA]</scope>
    <source>
        <strain evidence="3">ANC 4422</strain>
    </source>
</reference>
<dbReference type="InterPro" id="IPR021330">
    <property type="entry name" value="DUF2939"/>
</dbReference>
<evidence type="ECO:0000313" key="2">
    <source>
        <dbReference type="EMBL" id="SDC10440.1"/>
    </source>
</evidence>
<evidence type="ECO:0000313" key="3">
    <source>
        <dbReference type="Proteomes" id="UP000242501"/>
    </source>
</evidence>
<dbReference type="Pfam" id="PF11159">
    <property type="entry name" value="DUF2939"/>
    <property type="match status" value="1"/>
</dbReference>
<sequence length="186" mass="20923">MNKKIIVAMVTVTLLIGGYIYVSPYIMLNNLKSAINANDSAKVASYVDFPSVRQNLKAQMNTYLTKQMDPSKHEGMEGLGQMFALVMVDKITDLVVTPEGLTLMMQGKTVNLNLDSQIKNTNNPIQVQPNQTATENYSTQYLSINEFEITIATQEKYKQVKVILERDGLSWKIIKVSIPMDKNQNL</sequence>
<dbReference type="STRING" id="1219383.SAMN05421733_10957"/>
<dbReference type="RefSeq" id="WP_092749209.1">
    <property type="nucleotide sequence ID" value="NZ_FMYL01000009.1"/>
</dbReference>
<keyword evidence="1" id="KW-1133">Transmembrane helix</keyword>
<dbReference type="OrthoDB" id="5739641at2"/>
<dbReference type="AlphaFoldDB" id="A0A1G6IVJ7"/>
<dbReference type="Proteomes" id="UP000242501">
    <property type="component" value="Unassembled WGS sequence"/>
</dbReference>
<name>A0A1G6IVJ7_9GAMM</name>
<organism evidence="2 3">
    <name type="scientific">Acinetobacter boissieri</name>
    <dbReference type="NCBI Taxonomy" id="1219383"/>
    <lineage>
        <taxon>Bacteria</taxon>
        <taxon>Pseudomonadati</taxon>
        <taxon>Pseudomonadota</taxon>
        <taxon>Gammaproteobacteria</taxon>
        <taxon>Moraxellales</taxon>
        <taxon>Moraxellaceae</taxon>
        <taxon>Acinetobacter</taxon>
    </lineage>
</organism>
<gene>
    <name evidence="2" type="ORF">SAMN05421733_10957</name>
</gene>
<accession>A0A1G6IVJ7</accession>
<keyword evidence="1" id="KW-0472">Membrane</keyword>
<evidence type="ECO:0008006" key="4">
    <source>
        <dbReference type="Google" id="ProtNLM"/>
    </source>
</evidence>
<keyword evidence="1" id="KW-0812">Transmembrane</keyword>
<proteinExistence type="predicted"/>
<dbReference type="EMBL" id="FMYL01000009">
    <property type="protein sequence ID" value="SDC10440.1"/>
    <property type="molecule type" value="Genomic_DNA"/>
</dbReference>
<evidence type="ECO:0000256" key="1">
    <source>
        <dbReference type="SAM" id="Phobius"/>
    </source>
</evidence>
<keyword evidence="3" id="KW-1185">Reference proteome</keyword>